<dbReference type="AlphaFoldDB" id="A0A0F9EQ69"/>
<name>A0A0F9EQ69_9ZZZZ</name>
<gene>
    <name evidence="1" type="ORF">LCGC14_2047290</name>
</gene>
<proteinExistence type="predicted"/>
<reference evidence="1" key="1">
    <citation type="journal article" date="2015" name="Nature">
        <title>Complex archaea that bridge the gap between prokaryotes and eukaryotes.</title>
        <authorList>
            <person name="Spang A."/>
            <person name="Saw J.H."/>
            <person name="Jorgensen S.L."/>
            <person name="Zaremba-Niedzwiedzka K."/>
            <person name="Martijn J."/>
            <person name="Lind A.E."/>
            <person name="van Eijk R."/>
            <person name="Schleper C."/>
            <person name="Guy L."/>
            <person name="Ettema T.J."/>
        </authorList>
    </citation>
    <scope>NUCLEOTIDE SEQUENCE</scope>
</reference>
<comment type="caution">
    <text evidence="1">The sequence shown here is derived from an EMBL/GenBank/DDBJ whole genome shotgun (WGS) entry which is preliminary data.</text>
</comment>
<organism evidence="1">
    <name type="scientific">marine sediment metagenome</name>
    <dbReference type="NCBI Taxonomy" id="412755"/>
    <lineage>
        <taxon>unclassified sequences</taxon>
        <taxon>metagenomes</taxon>
        <taxon>ecological metagenomes</taxon>
    </lineage>
</organism>
<evidence type="ECO:0000313" key="1">
    <source>
        <dbReference type="EMBL" id="KKL76204.1"/>
    </source>
</evidence>
<accession>A0A0F9EQ69</accession>
<protein>
    <submittedName>
        <fullName evidence="1">Uncharacterized protein</fullName>
    </submittedName>
</protein>
<sequence length="42" mass="4498">DPQVTAKPDVVQAITDRKLLQTLLDAGRLTRGSDGILHKGEA</sequence>
<dbReference type="EMBL" id="LAZR01024124">
    <property type="protein sequence ID" value="KKL76204.1"/>
    <property type="molecule type" value="Genomic_DNA"/>
</dbReference>
<feature type="non-terminal residue" evidence="1">
    <location>
        <position position="1"/>
    </location>
</feature>